<comment type="caution">
    <text evidence="2">The sequence shown here is derived from an EMBL/GenBank/DDBJ whole genome shotgun (WGS) entry which is preliminary data.</text>
</comment>
<gene>
    <name evidence="2" type="ORF">Nepgr_019967</name>
</gene>
<evidence type="ECO:0000313" key="2">
    <source>
        <dbReference type="EMBL" id="GMH18126.1"/>
    </source>
</evidence>
<comment type="similarity">
    <text evidence="1">Belongs to the ARG7 family.</text>
</comment>
<dbReference type="PANTHER" id="PTHR31175">
    <property type="entry name" value="AUXIN-RESPONSIVE FAMILY PROTEIN"/>
    <property type="match status" value="1"/>
</dbReference>
<reference evidence="2" key="1">
    <citation type="submission" date="2023-05" db="EMBL/GenBank/DDBJ databases">
        <title>Nepenthes gracilis genome sequencing.</title>
        <authorList>
            <person name="Fukushima K."/>
        </authorList>
    </citation>
    <scope>NUCLEOTIDE SEQUENCE</scope>
    <source>
        <strain evidence="2">SING2019-196</strain>
    </source>
</reference>
<evidence type="ECO:0000256" key="1">
    <source>
        <dbReference type="ARBA" id="ARBA00006974"/>
    </source>
</evidence>
<dbReference type="PANTHER" id="PTHR31175:SF82">
    <property type="entry name" value="AUXIN-RESPONSIVE PROTEIN SAUR65"/>
    <property type="match status" value="1"/>
</dbReference>
<dbReference type="Proteomes" id="UP001279734">
    <property type="component" value="Unassembled WGS sequence"/>
</dbReference>
<sequence length="148" mass="17045">MNSKNLIKIAKKWQRLAAQRRKQISLPKTMIRDKKEDLYSSSSRAEKGNFVVYSTDGRRFMIPLVFLGNDIFKELLVRAEEEFGRPRDGPIMVPCDEIFMEYALSLIEGQVAADLQKALLMTMTNGHYETCSEILQGQRNYQSPICSF</sequence>
<dbReference type="Pfam" id="PF02519">
    <property type="entry name" value="Auxin_inducible"/>
    <property type="match status" value="1"/>
</dbReference>
<dbReference type="EMBL" id="BSYO01000018">
    <property type="protein sequence ID" value="GMH18126.1"/>
    <property type="molecule type" value="Genomic_DNA"/>
</dbReference>
<accession>A0AAD3SY31</accession>
<evidence type="ECO:0000313" key="3">
    <source>
        <dbReference type="Proteomes" id="UP001279734"/>
    </source>
</evidence>
<keyword evidence="3" id="KW-1185">Reference proteome</keyword>
<dbReference type="AlphaFoldDB" id="A0AAD3SY31"/>
<protein>
    <recommendedName>
        <fullName evidence="4">Small auxin up regulated protein</fullName>
    </recommendedName>
</protein>
<name>A0AAD3SY31_NEPGR</name>
<proteinExistence type="inferred from homology"/>
<organism evidence="2 3">
    <name type="scientific">Nepenthes gracilis</name>
    <name type="common">Slender pitcher plant</name>
    <dbReference type="NCBI Taxonomy" id="150966"/>
    <lineage>
        <taxon>Eukaryota</taxon>
        <taxon>Viridiplantae</taxon>
        <taxon>Streptophyta</taxon>
        <taxon>Embryophyta</taxon>
        <taxon>Tracheophyta</taxon>
        <taxon>Spermatophyta</taxon>
        <taxon>Magnoliopsida</taxon>
        <taxon>eudicotyledons</taxon>
        <taxon>Gunneridae</taxon>
        <taxon>Pentapetalae</taxon>
        <taxon>Caryophyllales</taxon>
        <taxon>Nepenthaceae</taxon>
        <taxon>Nepenthes</taxon>
    </lineage>
</organism>
<evidence type="ECO:0008006" key="4">
    <source>
        <dbReference type="Google" id="ProtNLM"/>
    </source>
</evidence>
<dbReference type="GO" id="GO:0009733">
    <property type="term" value="P:response to auxin"/>
    <property type="evidence" value="ECO:0007669"/>
    <property type="project" value="InterPro"/>
</dbReference>
<dbReference type="InterPro" id="IPR003676">
    <property type="entry name" value="SAUR_fam"/>
</dbReference>